<protein>
    <recommendedName>
        <fullName evidence="1">DZIP3-like HEPN domain-containing protein</fullName>
    </recommendedName>
</protein>
<evidence type="ECO:0000313" key="2">
    <source>
        <dbReference type="EMBL" id="VDI64990.1"/>
    </source>
</evidence>
<dbReference type="Pfam" id="PF18738">
    <property type="entry name" value="HEPN_DZIP3"/>
    <property type="match status" value="1"/>
</dbReference>
<gene>
    <name evidence="2" type="ORF">MGAL_10B055122</name>
</gene>
<proteinExistence type="predicted"/>
<dbReference type="Proteomes" id="UP000596742">
    <property type="component" value="Unassembled WGS sequence"/>
</dbReference>
<evidence type="ECO:0000259" key="1">
    <source>
        <dbReference type="Pfam" id="PF18738"/>
    </source>
</evidence>
<organism evidence="2 3">
    <name type="scientific">Mytilus galloprovincialis</name>
    <name type="common">Mediterranean mussel</name>
    <dbReference type="NCBI Taxonomy" id="29158"/>
    <lineage>
        <taxon>Eukaryota</taxon>
        <taxon>Metazoa</taxon>
        <taxon>Spiralia</taxon>
        <taxon>Lophotrochozoa</taxon>
        <taxon>Mollusca</taxon>
        <taxon>Bivalvia</taxon>
        <taxon>Autobranchia</taxon>
        <taxon>Pteriomorphia</taxon>
        <taxon>Mytilida</taxon>
        <taxon>Mytiloidea</taxon>
        <taxon>Mytilidae</taxon>
        <taxon>Mytilinae</taxon>
        <taxon>Mytilus</taxon>
    </lineage>
</organism>
<dbReference type="AlphaFoldDB" id="A0A8B6GJD1"/>
<comment type="caution">
    <text evidence="2">The sequence shown here is derived from an EMBL/GenBank/DDBJ whole genome shotgun (WGS) entry which is preliminary data.</text>
</comment>
<dbReference type="InterPro" id="IPR041249">
    <property type="entry name" value="HEPN_DZIP3"/>
</dbReference>
<reference evidence="2" key="1">
    <citation type="submission" date="2018-11" db="EMBL/GenBank/DDBJ databases">
        <authorList>
            <person name="Alioto T."/>
            <person name="Alioto T."/>
        </authorList>
    </citation>
    <scope>NUCLEOTIDE SEQUENCE</scope>
</reference>
<keyword evidence="3" id="KW-1185">Reference proteome</keyword>
<dbReference type="EMBL" id="UYJE01008580">
    <property type="protein sequence ID" value="VDI64990.1"/>
    <property type="molecule type" value="Genomic_DNA"/>
</dbReference>
<sequence>MDKLPNIDGFTVEICYKILRSENLLDEPKCKWGNLPNDTDIEIADDIQRLIKTTGLIIGLKSEEVTKHYFNKLLEEIKLIVTRVDSYLEKDTLRTMYNSLCRSETDCISILQDLTRVKPIEVSITSTESEKREMFSRLSIPIVETFPKILRDVIRQNIPAQLMYQRCVPVLKTFYPEQRKNIQDLQFSNTYGSLDVTLICQLLRQFSSITSPTKGWGKLPDKGDINLGDDVERIRCYRNNLSHRSDTKVDTKEFNEYFEEFRGIGYRMDQNLLQTTNYEQEIIGFRTCGMDTAMQKKYENAMKEIENIKLRFEKRPLKFYWGDDFDTWMTNLRSMLRDEKLEGRQKVRVQIIFQKAVDVENNMEVLNSLTEEINDGLSGIDFIVATKGSLVLIVDILLGMMETDEKLLTTLSLFLEKILARITNVTSETIDIVLLPVEESTQWNKQKTIGEQVYLEFDIEAQLLETDEKMVEQLTKISDAFLKHSNGSGTNQNITATLLPIDLGK</sequence>
<name>A0A8B6GJD1_MYTGA</name>
<dbReference type="OrthoDB" id="5979063at2759"/>
<feature type="domain" description="DZIP3-like HEPN" evidence="1">
    <location>
        <begin position="172"/>
        <end position="298"/>
    </location>
</feature>
<accession>A0A8B6GJD1</accession>
<evidence type="ECO:0000313" key="3">
    <source>
        <dbReference type="Proteomes" id="UP000596742"/>
    </source>
</evidence>